<name>A0A6A4GI91_9AGAR</name>
<dbReference type="Proteomes" id="UP000799118">
    <property type="component" value="Unassembled WGS sequence"/>
</dbReference>
<accession>A0A6A4GI91</accession>
<feature type="coiled-coil region" evidence="1">
    <location>
        <begin position="103"/>
        <end position="137"/>
    </location>
</feature>
<keyword evidence="1" id="KW-0175">Coiled coil</keyword>
<sequence length="204" mass="23036">MVGTRNTNKQITEQEKNDIEKRLMQQKLLAEGEDYFKAFPIQLIKIAEQQLKIAVANAPEKKQAWENVMMMAKLMKGRGKQPDDGHLTNEMVDDIVGRVAEKNAEALQRAVDATENFKQATDKLETLAEKLTDFEQKMNPFTLPPNSQTPFSTLLNNEEGEIPSRPTYAQITCTGAGDIAQQLQRPKHNAAIQAGHMNDRRFII</sequence>
<dbReference type="AlphaFoldDB" id="A0A6A4GI91"/>
<evidence type="ECO:0000313" key="3">
    <source>
        <dbReference type="Proteomes" id="UP000799118"/>
    </source>
</evidence>
<keyword evidence="3" id="KW-1185">Reference proteome</keyword>
<evidence type="ECO:0000313" key="2">
    <source>
        <dbReference type="EMBL" id="KAE9385064.1"/>
    </source>
</evidence>
<gene>
    <name evidence="2" type="ORF">BT96DRAFT_1007418</name>
</gene>
<reference evidence="2" key="1">
    <citation type="journal article" date="2019" name="Environ. Microbiol.">
        <title>Fungal ecological strategies reflected in gene transcription - a case study of two litter decomposers.</title>
        <authorList>
            <person name="Barbi F."/>
            <person name="Kohler A."/>
            <person name="Barry K."/>
            <person name="Baskaran P."/>
            <person name="Daum C."/>
            <person name="Fauchery L."/>
            <person name="Ihrmark K."/>
            <person name="Kuo A."/>
            <person name="LaButti K."/>
            <person name="Lipzen A."/>
            <person name="Morin E."/>
            <person name="Grigoriev I.V."/>
            <person name="Henrissat B."/>
            <person name="Lindahl B."/>
            <person name="Martin F."/>
        </authorList>
    </citation>
    <scope>NUCLEOTIDE SEQUENCE</scope>
    <source>
        <strain evidence="2">JB14</strain>
    </source>
</reference>
<evidence type="ECO:0000256" key="1">
    <source>
        <dbReference type="SAM" id="Coils"/>
    </source>
</evidence>
<organism evidence="2 3">
    <name type="scientific">Gymnopus androsaceus JB14</name>
    <dbReference type="NCBI Taxonomy" id="1447944"/>
    <lineage>
        <taxon>Eukaryota</taxon>
        <taxon>Fungi</taxon>
        <taxon>Dikarya</taxon>
        <taxon>Basidiomycota</taxon>
        <taxon>Agaricomycotina</taxon>
        <taxon>Agaricomycetes</taxon>
        <taxon>Agaricomycetidae</taxon>
        <taxon>Agaricales</taxon>
        <taxon>Marasmiineae</taxon>
        <taxon>Omphalotaceae</taxon>
        <taxon>Gymnopus</taxon>
    </lineage>
</organism>
<dbReference type="EMBL" id="ML770037">
    <property type="protein sequence ID" value="KAE9385064.1"/>
    <property type="molecule type" value="Genomic_DNA"/>
</dbReference>
<proteinExistence type="predicted"/>
<protein>
    <submittedName>
        <fullName evidence="2">Uncharacterized protein</fullName>
    </submittedName>
</protein>